<proteinExistence type="predicted"/>
<feature type="transmembrane region" description="Helical" evidence="1">
    <location>
        <begin position="49"/>
        <end position="69"/>
    </location>
</feature>
<feature type="transmembrane region" description="Helical" evidence="1">
    <location>
        <begin position="89"/>
        <end position="110"/>
    </location>
</feature>
<reference evidence="2" key="1">
    <citation type="submission" date="2021-02" db="EMBL/GenBank/DDBJ databases">
        <authorList>
            <person name="Dougan E. K."/>
            <person name="Rhodes N."/>
            <person name="Thang M."/>
            <person name="Chan C."/>
        </authorList>
    </citation>
    <scope>NUCLEOTIDE SEQUENCE</scope>
</reference>
<dbReference type="Pfam" id="PF12077">
    <property type="entry name" value="DUF3556"/>
    <property type="match status" value="1"/>
</dbReference>
<keyword evidence="1" id="KW-0812">Transmembrane</keyword>
<dbReference type="InterPro" id="IPR021941">
    <property type="entry name" value="DUF3556_TM"/>
</dbReference>
<comment type="caution">
    <text evidence="2">The sequence shown here is derived from an EMBL/GenBank/DDBJ whole genome shotgun (WGS) entry which is preliminary data.</text>
</comment>
<keyword evidence="1" id="KW-0472">Membrane</keyword>
<accession>A0A813LAU6</accession>
<keyword evidence="1" id="KW-1133">Transmembrane helix</keyword>
<gene>
    <name evidence="2" type="ORF">PGLA2088_LOCUS42923</name>
</gene>
<dbReference type="Proteomes" id="UP000626109">
    <property type="component" value="Unassembled WGS sequence"/>
</dbReference>
<name>A0A813LAU6_POLGL</name>
<evidence type="ECO:0000313" key="3">
    <source>
        <dbReference type="Proteomes" id="UP000626109"/>
    </source>
</evidence>
<organism evidence="2 3">
    <name type="scientific">Polarella glacialis</name>
    <name type="common">Dinoflagellate</name>
    <dbReference type="NCBI Taxonomy" id="89957"/>
    <lineage>
        <taxon>Eukaryota</taxon>
        <taxon>Sar</taxon>
        <taxon>Alveolata</taxon>
        <taxon>Dinophyceae</taxon>
        <taxon>Suessiales</taxon>
        <taxon>Suessiaceae</taxon>
        <taxon>Polarella</taxon>
    </lineage>
</organism>
<evidence type="ECO:0000313" key="2">
    <source>
        <dbReference type="EMBL" id="CAE8723081.1"/>
    </source>
</evidence>
<sequence length="604" mass="67962">MDSPLLASRRPTFLCPADTPLTDEEWRAASFRDRLRAWHLQVSRENGQFPLPVVVLVYSLFGAIWWFGFSWLGRDHAQPFFTERNMRSFIVYNALHGVVGLGATTGLLGLRFKIAALGPLLHFSTPGTLCSPLFPELARRYKPVPAVRGASDVVAYWLLVASLAWAVRAPELTMRELAPVYVLMALHLVTDFSILQAMRLEIYGYMVLCLGFPDWQHGCQVVQLALWCWAGVSKMGPWWKYVLPFISKDGLYTVAMPPGFLARLFWKDEGRYHEMTDFAVHLSYFGCLSEILFPALACAPVGSVANAVGVGVMVVYHVLIAAAFAFASVQEWNYFSIVCNLYFFGTIGFALPSSPCLLAFLAVVSVLVPLVGQVYPTVVPFLTAYRPYMGNWRFCWFICKRSALGKHNKLVTYADPFWKHQLGWFYSLLGKWGAQGEHMAPAGDHMLLSYLLHVPNFRAVVPMFERFLEDRGWTDDDVVWTHSEGWQNQVFGWSLGTGYLSARECVREAMLDRCGFEEGEMFMLQVEPMSLLPFLGSEAPFAYKVQSRLFDVTKGPADAELHCSLPFAELAAHGPTEMPFSTAFKRGGASFKGNLSEWGLDVYH</sequence>
<protein>
    <submittedName>
        <fullName evidence="2">Uncharacterized protein</fullName>
    </submittedName>
</protein>
<feature type="transmembrane region" description="Helical" evidence="1">
    <location>
        <begin position="278"/>
        <end position="297"/>
    </location>
</feature>
<dbReference type="EMBL" id="CAJNNW010034537">
    <property type="protein sequence ID" value="CAE8723081.1"/>
    <property type="molecule type" value="Genomic_DNA"/>
</dbReference>
<feature type="transmembrane region" description="Helical" evidence="1">
    <location>
        <begin position="303"/>
        <end position="327"/>
    </location>
</feature>
<evidence type="ECO:0000256" key="1">
    <source>
        <dbReference type="SAM" id="Phobius"/>
    </source>
</evidence>
<dbReference type="AlphaFoldDB" id="A0A813LAU6"/>